<protein>
    <submittedName>
        <fullName evidence="2">General secretion pathway protein M</fullName>
    </submittedName>
</protein>
<accession>L7W0M4</accession>
<dbReference type="EMBL" id="JX649890">
    <property type="protein sequence ID" value="AGC72055.1"/>
    <property type="molecule type" value="Genomic_DNA"/>
</dbReference>
<sequence length="150" mass="15892">MVGGAALWWLVGAPAWQTWQHGPTQHRLLDAQWQQVHTLAAQARGVQAQAVLSKDDRLRALETATQERLGASAKLQVSGTQATVTLQRAPAEGVAQWLAQVRVNARLTPAESRLTRDAATPSVSPSSAAPARASLGATGPTWSGTFVLVL</sequence>
<organism evidence="2">
    <name type="scientific">uncultured bacterium A1Q1_fos_500</name>
    <dbReference type="NCBI Taxonomy" id="1256579"/>
    <lineage>
        <taxon>Bacteria</taxon>
        <taxon>environmental samples</taxon>
    </lineage>
</organism>
<reference evidence="2" key="1">
    <citation type="submission" date="2012-09" db="EMBL/GenBank/DDBJ databases">
        <title>Metagenomic Characterization of a Microbial Community in Wastewater Detects High Levels of Antibiotic Resistance.</title>
        <authorList>
            <person name="Abrams M."/>
            <person name="Caldwell A."/>
            <person name="Vandaei E."/>
            <person name="Lee W."/>
            <person name="Perrott J."/>
            <person name="Khan S.Y."/>
            <person name="Ta J."/>
            <person name="Romero D."/>
            <person name="Nguyen V."/>
            <person name="Pourmand N."/>
            <person name="Ouverney C.C."/>
        </authorList>
    </citation>
    <scope>NUCLEOTIDE SEQUENCE</scope>
</reference>
<name>L7W0M4_9BACT</name>
<feature type="compositionally biased region" description="Low complexity" evidence="1">
    <location>
        <begin position="118"/>
        <end position="134"/>
    </location>
</feature>
<proteinExistence type="predicted"/>
<dbReference type="GO" id="GO:0015628">
    <property type="term" value="P:protein secretion by the type II secretion system"/>
    <property type="evidence" value="ECO:0007669"/>
    <property type="project" value="InterPro"/>
</dbReference>
<dbReference type="InterPro" id="IPR007690">
    <property type="entry name" value="T2SS_GspM"/>
</dbReference>
<feature type="region of interest" description="Disordered" evidence="1">
    <location>
        <begin position="112"/>
        <end position="135"/>
    </location>
</feature>
<dbReference type="Pfam" id="PF04612">
    <property type="entry name" value="T2SSM"/>
    <property type="match status" value="1"/>
</dbReference>
<dbReference type="GO" id="GO:0015627">
    <property type="term" value="C:type II protein secretion system complex"/>
    <property type="evidence" value="ECO:0007669"/>
    <property type="project" value="InterPro"/>
</dbReference>
<dbReference type="AlphaFoldDB" id="L7W0M4"/>
<evidence type="ECO:0000256" key="1">
    <source>
        <dbReference type="SAM" id="MobiDB-lite"/>
    </source>
</evidence>
<evidence type="ECO:0000313" key="2">
    <source>
        <dbReference type="EMBL" id="AGC72055.1"/>
    </source>
</evidence>